<dbReference type="InterPro" id="IPR036388">
    <property type="entry name" value="WH-like_DNA-bd_sf"/>
</dbReference>
<evidence type="ECO:0000313" key="4">
    <source>
        <dbReference type="EMBL" id="BDG05021.1"/>
    </source>
</evidence>
<dbReference type="RefSeq" id="WP_248353547.1">
    <property type="nucleotide sequence ID" value="NZ_AP025591.1"/>
</dbReference>
<name>A0ABN6MVQ6_9BACT</name>
<proteinExistence type="predicted"/>
<organism evidence="4 5">
    <name type="scientific">Anaeromyxobacter oryzae</name>
    <dbReference type="NCBI Taxonomy" id="2918170"/>
    <lineage>
        <taxon>Bacteria</taxon>
        <taxon>Pseudomonadati</taxon>
        <taxon>Myxococcota</taxon>
        <taxon>Myxococcia</taxon>
        <taxon>Myxococcales</taxon>
        <taxon>Cystobacterineae</taxon>
        <taxon>Anaeromyxobacteraceae</taxon>
        <taxon>Anaeromyxobacter</taxon>
    </lineage>
</organism>
<evidence type="ECO:0000313" key="5">
    <source>
        <dbReference type="Proteomes" id="UP001162891"/>
    </source>
</evidence>
<dbReference type="EMBL" id="AP025591">
    <property type="protein sequence ID" value="BDG05021.1"/>
    <property type="molecule type" value="Genomic_DNA"/>
</dbReference>
<dbReference type="Proteomes" id="UP001162891">
    <property type="component" value="Chromosome"/>
</dbReference>
<accession>A0ABN6MVQ6</accession>
<feature type="domain" description="RNA polymerase sigma-70 region 2" evidence="1">
    <location>
        <begin position="6"/>
        <end position="71"/>
    </location>
</feature>
<sequence length="399" mass="43399">MHEALLKELGPQVLAVLLRRERDFTLAEDAVQEALIAAAVQWKAQGIPENPRAWVLQVAQRRLADHLRSDGARRRREEQVFALRPLVGEAAPARDDTLELLFLCCHPALTAASAIALTARAVGGLTTQEIARAFLVPEATMGQRISRAKETIQRSGTPLAASADRLSEVMHVLYLMFNEGYTASAGPELQRPDLALEAIRLTRMLEAVSPEEPEVAGLLSLMLLTDARRAARTGPSGELIPLDEQDRSRWDRALISQGVRLLTAALSKGRVGVYQLQASIAAAHVEASRAEDTDWTRILGLYGLLRRIDGNPMVALNHAVAVAMVHGAEAGLKEVDALPELAGHHRTAAVRAHLLERAGQRDAAAKYFRKAAALTDSAAERDYLLLRAARLGRPTNGRA</sequence>
<feature type="domain" description="RNA polymerase sigma factor 70 region 4 type 2" evidence="2">
    <location>
        <begin position="101"/>
        <end position="151"/>
    </location>
</feature>
<feature type="domain" description="DUF6596" evidence="3">
    <location>
        <begin position="165"/>
        <end position="265"/>
    </location>
</feature>
<evidence type="ECO:0000259" key="3">
    <source>
        <dbReference type="Pfam" id="PF20239"/>
    </source>
</evidence>
<dbReference type="InterPro" id="IPR046531">
    <property type="entry name" value="DUF6596"/>
</dbReference>
<dbReference type="Gene3D" id="1.10.10.10">
    <property type="entry name" value="Winged helix-like DNA-binding domain superfamily/Winged helix DNA-binding domain"/>
    <property type="match status" value="1"/>
</dbReference>
<dbReference type="InterPro" id="IPR013325">
    <property type="entry name" value="RNA_pol_sigma_r2"/>
</dbReference>
<evidence type="ECO:0000259" key="2">
    <source>
        <dbReference type="Pfam" id="PF08281"/>
    </source>
</evidence>
<keyword evidence="5" id="KW-1185">Reference proteome</keyword>
<dbReference type="Gene3D" id="1.10.1740.10">
    <property type="match status" value="1"/>
</dbReference>
<dbReference type="Pfam" id="PF04542">
    <property type="entry name" value="Sigma70_r2"/>
    <property type="match status" value="1"/>
</dbReference>
<dbReference type="SUPFAM" id="SSF88946">
    <property type="entry name" value="Sigma2 domain of RNA polymerase sigma factors"/>
    <property type="match status" value="1"/>
</dbReference>
<dbReference type="InterPro" id="IPR013249">
    <property type="entry name" value="RNA_pol_sigma70_r4_t2"/>
</dbReference>
<dbReference type="PANTHER" id="PTHR47756">
    <property type="entry name" value="BLL6612 PROTEIN-RELATED"/>
    <property type="match status" value="1"/>
</dbReference>
<dbReference type="InterPro" id="IPR013324">
    <property type="entry name" value="RNA_pol_sigma_r3/r4-like"/>
</dbReference>
<gene>
    <name evidence="4" type="primary">rpoE_4</name>
    <name evidence="4" type="ORF">AMOR_40170</name>
</gene>
<reference evidence="5" key="1">
    <citation type="journal article" date="2022" name="Int. J. Syst. Evol. Microbiol.">
        <title>Anaeromyxobacter oryzae sp. nov., Anaeromyxobacter diazotrophicus sp. nov. and Anaeromyxobacter paludicola sp. nov., isolated from paddy soils.</title>
        <authorList>
            <person name="Itoh H."/>
            <person name="Xu Z."/>
            <person name="Mise K."/>
            <person name="Masuda Y."/>
            <person name="Ushijima N."/>
            <person name="Hayakawa C."/>
            <person name="Shiratori Y."/>
            <person name="Senoo K."/>
        </authorList>
    </citation>
    <scope>NUCLEOTIDE SEQUENCE [LARGE SCALE GENOMIC DNA]</scope>
    <source>
        <strain evidence="5">Red232</strain>
    </source>
</reference>
<dbReference type="PANTHER" id="PTHR47756:SF2">
    <property type="entry name" value="BLL6612 PROTEIN"/>
    <property type="match status" value="1"/>
</dbReference>
<dbReference type="SUPFAM" id="SSF88659">
    <property type="entry name" value="Sigma3 and sigma4 domains of RNA polymerase sigma factors"/>
    <property type="match status" value="1"/>
</dbReference>
<evidence type="ECO:0000259" key="1">
    <source>
        <dbReference type="Pfam" id="PF04542"/>
    </source>
</evidence>
<protein>
    <submittedName>
        <fullName evidence="4">RNA polymerase sigma24 factor</fullName>
    </submittedName>
</protein>
<dbReference type="Pfam" id="PF08281">
    <property type="entry name" value="Sigma70_r4_2"/>
    <property type="match status" value="1"/>
</dbReference>
<dbReference type="InterPro" id="IPR007627">
    <property type="entry name" value="RNA_pol_sigma70_r2"/>
</dbReference>
<dbReference type="Pfam" id="PF20239">
    <property type="entry name" value="DUF6596"/>
    <property type="match status" value="1"/>
</dbReference>